<dbReference type="InterPro" id="IPR032877">
    <property type="entry name" value="Transposase_HTH"/>
</dbReference>
<dbReference type="InterPro" id="IPR029261">
    <property type="entry name" value="Transposase_Znf"/>
</dbReference>
<dbReference type="InterPro" id="IPR047951">
    <property type="entry name" value="Transpos_ISL3"/>
</dbReference>
<dbReference type="NCBIfam" id="NF033550">
    <property type="entry name" value="transpos_ISL3"/>
    <property type="match status" value="1"/>
</dbReference>
<gene>
    <name evidence="4" type="ORF">DSM106972_089070</name>
</gene>
<protein>
    <submittedName>
        <fullName evidence="4">ISL3 family transposase</fullName>
    </submittedName>
</protein>
<dbReference type="PANTHER" id="PTHR33498:SF1">
    <property type="entry name" value="TRANSPOSASE FOR INSERTION SEQUENCE ELEMENT IS1557"/>
    <property type="match status" value="1"/>
</dbReference>
<dbReference type="Pfam" id="PF14690">
    <property type="entry name" value="Zn_ribbon_ISL3"/>
    <property type="match status" value="1"/>
</dbReference>
<dbReference type="EMBL" id="RSCL01000039">
    <property type="protein sequence ID" value="RUS95894.1"/>
    <property type="molecule type" value="Genomic_DNA"/>
</dbReference>
<dbReference type="AlphaFoldDB" id="A0A433UPY0"/>
<evidence type="ECO:0000313" key="5">
    <source>
        <dbReference type="Proteomes" id="UP000271624"/>
    </source>
</evidence>
<feature type="domain" description="Transposase IS204/IS1001/IS1096/IS1165 zinc-finger" evidence="3">
    <location>
        <begin position="33"/>
        <end position="77"/>
    </location>
</feature>
<dbReference type="Pfam" id="PF13542">
    <property type="entry name" value="HTH_Tnp_ISL3"/>
    <property type="match status" value="1"/>
</dbReference>
<keyword evidence="5" id="KW-1185">Reference proteome</keyword>
<proteinExistence type="predicted"/>
<dbReference type="Pfam" id="PF01610">
    <property type="entry name" value="DDE_Tnp_ISL3"/>
    <property type="match status" value="1"/>
</dbReference>
<evidence type="ECO:0000259" key="2">
    <source>
        <dbReference type="Pfam" id="PF13542"/>
    </source>
</evidence>
<evidence type="ECO:0000313" key="4">
    <source>
        <dbReference type="EMBL" id="RUS95894.1"/>
    </source>
</evidence>
<feature type="domain" description="Transposase IS204/IS1001/IS1096/IS1165 DDE" evidence="1">
    <location>
        <begin position="147"/>
        <end position="388"/>
    </location>
</feature>
<organism evidence="4 5">
    <name type="scientific">Dulcicalothrix desertica PCC 7102</name>
    <dbReference type="NCBI Taxonomy" id="232991"/>
    <lineage>
        <taxon>Bacteria</taxon>
        <taxon>Bacillati</taxon>
        <taxon>Cyanobacteriota</taxon>
        <taxon>Cyanophyceae</taxon>
        <taxon>Nostocales</taxon>
        <taxon>Calotrichaceae</taxon>
        <taxon>Dulcicalothrix</taxon>
    </lineage>
</organism>
<comment type="caution">
    <text evidence="4">The sequence shown here is derived from an EMBL/GenBank/DDBJ whole genome shotgun (WGS) entry which is preliminary data.</text>
</comment>
<reference evidence="4" key="2">
    <citation type="journal article" date="2019" name="Genome Biol. Evol.">
        <title>Day and night: Metabolic profiles and evolutionary relationships of six axenic non-marine cyanobacteria.</title>
        <authorList>
            <person name="Will S.E."/>
            <person name="Henke P."/>
            <person name="Boedeker C."/>
            <person name="Huang S."/>
            <person name="Brinkmann H."/>
            <person name="Rohde M."/>
            <person name="Jarek M."/>
            <person name="Friedl T."/>
            <person name="Seufert S."/>
            <person name="Schumacher M."/>
            <person name="Overmann J."/>
            <person name="Neumann-Schaal M."/>
            <person name="Petersen J."/>
        </authorList>
    </citation>
    <scope>NUCLEOTIDE SEQUENCE [LARGE SCALE GENOMIC DNA]</scope>
    <source>
        <strain evidence="4">PCC 7102</strain>
    </source>
</reference>
<reference evidence="4" key="1">
    <citation type="submission" date="2018-12" db="EMBL/GenBank/DDBJ databases">
        <authorList>
            <person name="Will S."/>
            <person name="Neumann-Schaal M."/>
            <person name="Henke P."/>
        </authorList>
    </citation>
    <scope>NUCLEOTIDE SEQUENCE</scope>
    <source>
        <strain evidence="4">PCC 7102</strain>
    </source>
</reference>
<dbReference type="InterPro" id="IPR002560">
    <property type="entry name" value="Transposase_DDE"/>
</dbReference>
<evidence type="ECO:0000259" key="1">
    <source>
        <dbReference type="Pfam" id="PF01610"/>
    </source>
</evidence>
<evidence type="ECO:0000259" key="3">
    <source>
        <dbReference type="Pfam" id="PF14690"/>
    </source>
</evidence>
<dbReference type="PANTHER" id="PTHR33498">
    <property type="entry name" value="TRANSPOSASE FOR INSERTION SEQUENCE ELEMENT IS1557"/>
    <property type="match status" value="1"/>
</dbReference>
<name>A0A433UPY0_9CYAN</name>
<sequence>MTELLNLPDVVVESSLQEGSVLILSVSKKVKSAVCPHCGKKSEHLHQNQKYLVKDLPMGDKEVILNLNRRRFKCKTCRKTFSEHLDFVGTKKGFTHRYAENIVKQVISSDVSNVAKNNGLSDEEVNSMIEEVAQKLLPIDLSNLRRLGIDEISLVKGQGKFIVVLVDIDTGKLIGLVKERKQIVIENFMKTWGEEVLDKIEEVSIDMTGNYKSLVDKVCSNAVVTVDRFHVTKVIHQELNQARIDEKKTALELNVESREKVFDSLKGNKFTLLKAESELTDKQKDKLDKIREASPLLGTMHSLKEEFRNIFDNSEDLGEGILGLLDWLKKAEPYYQKSVKTITRWFGEIIGYFERRTTNGVVEGINNKLKLIKRSGFGFRNFRNFEIRALLSWHYDINLAR</sequence>
<feature type="domain" description="Transposase IS204/IS1001/IS1096/IS1165 helix-turn-helix" evidence="2">
    <location>
        <begin position="83"/>
        <end position="132"/>
    </location>
</feature>
<dbReference type="OrthoDB" id="510970at2"/>
<dbReference type="Proteomes" id="UP000271624">
    <property type="component" value="Unassembled WGS sequence"/>
</dbReference>
<accession>A0A433UPY0</accession>